<evidence type="ECO:0000313" key="6">
    <source>
        <dbReference type="EMBL" id="MBC5581892.1"/>
    </source>
</evidence>
<proteinExistence type="predicted"/>
<dbReference type="SUPFAM" id="SSF46689">
    <property type="entry name" value="Homeodomain-like"/>
    <property type="match status" value="1"/>
</dbReference>
<evidence type="ECO:0000256" key="2">
    <source>
        <dbReference type="ARBA" id="ARBA00023125"/>
    </source>
</evidence>
<evidence type="ECO:0000256" key="4">
    <source>
        <dbReference type="PROSITE-ProRule" id="PRU00335"/>
    </source>
</evidence>
<keyword evidence="1" id="KW-0805">Transcription regulation</keyword>
<keyword evidence="7" id="KW-1185">Reference proteome</keyword>
<dbReference type="InterPro" id="IPR001647">
    <property type="entry name" value="HTH_TetR"/>
</dbReference>
<evidence type="ECO:0000256" key="1">
    <source>
        <dbReference type="ARBA" id="ARBA00023015"/>
    </source>
</evidence>
<dbReference type="GO" id="GO:0003700">
    <property type="term" value="F:DNA-binding transcription factor activity"/>
    <property type="evidence" value="ECO:0007669"/>
    <property type="project" value="TreeGrafter"/>
</dbReference>
<evidence type="ECO:0000259" key="5">
    <source>
        <dbReference type="PROSITE" id="PS50977"/>
    </source>
</evidence>
<keyword evidence="2 4" id="KW-0238">DNA-binding</keyword>
<dbReference type="PANTHER" id="PTHR30055">
    <property type="entry name" value="HTH-TYPE TRANSCRIPTIONAL REGULATOR RUTR"/>
    <property type="match status" value="1"/>
</dbReference>
<dbReference type="RefSeq" id="WP_186888248.1">
    <property type="nucleotide sequence ID" value="NZ_JACONZ010000003.1"/>
</dbReference>
<dbReference type="AlphaFoldDB" id="A0A923IAH1"/>
<feature type="DNA-binding region" description="H-T-H motif" evidence="4">
    <location>
        <begin position="28"/>
        <end position="47"/>
    </location>
</feature>
<dbReference type="Pfam" id="PF00440">
    <property type="entry name" value="TetR_N"/>
    <property type="match status" value="1"/>
</dbReference>
<protein>
    <submittedName>
        <fullName evidence="6">TetR/AcrR family transcriptional regulator</fullName>
    </submittedName>
</protein>
<dbReference type="PRINTS" id="PR00455">
    <property type="entry name" value="HTHTETR"/>
</dbReference>
<keyword evidence="3" id="KW-0804">Transcription</keyword>
<feature type="domain" description="HTH tetR-type" evidence="5">
    <location>
        <begin position="5"/>
        <end position="65"/>
    </location>
</feature>
<dbReference type="EMBL" id="JACONZ010000003">
    <property type="protein sequence ID" value="MBC5581892.1"/>
    <property type="molecule type" value="Genomic_DNA"/>
</dbReference>
<gene>
    <name evidence="6" type="ORF">H8S23_10260</name>
</gene>
<reference evidence="6" key="1">
    <citation type="submission" date="2020-08" db="EMBL/GenBank/DDBJ databases">
        <title>Genome public.</title>
        <authorList>
            <person name="Liu C."/>
            <person name="Sun Q."/>
        </authorList>
    </citation>
    <scope>NUCLEOTIDE SEQUENCE</scope>
    <source>
        <strain evidence="6">BX8</strain>
    </source>
</reference>
<evidence type="ECO:0000313" key="7">
    <source>
        <dbReference type="Proteomes" id="UP000659630"/>
    </source>
</evidence>
<name>A0A923IAH1_9FIRM</name>
<evidence type="ECO:0000256" key="3">
    <source>
        <dbReference type="ARBA" id="ARBA00023163"/>
    </source>
</evidence>
<dbReference type="Proteomes" id="UP000659630">
    <property type="component" value="Unassembled WGS sequence"/>
</dbReference>
<dbReference type="PROSITE" id="PS50977">
    <property type="entry name" value="HTH_TETR_2"/>
    <property type="match status" value="1"/>
</dbReference>
<comment type="caution">
    <text evidence="6">The sequence shown here is derived from an EMBL/GenBank/DDBJ whole genome shotgun (WGS) entry which is preliminary data.</text>
</comment>
<dbReference type="PANTHER" id="PTHR30055:SF234">
    <property type="entry name" value="HTH-TYPE TRANSCRIPTIONAL REGULATOR BETI"/>
    <property type="match status" value="1"/>
</dbReference>
<accession>A0A923IAH1</accession>
<sequence>MNTPVISREDILRAARELALAPGAGALSMRAVAQRCGIAVGSVYNYFPTKADLTIAVVSQVWQEIFHPCLCGGPEGDLLGLTARLAEGIRRAAAAYPGFFARHMTVIADKAAGRAAMREYSVHVEKALLQALLSDPAVRRDVWDDRFTPQAFASFVFDQLRADLLRGTDCSAFLEALIRRAVC</sequence>
<organism evidence="6 7">
    <name type="scientific">Anaerofilum hominis</name>
    <dbReference type="NCBI Taxonomy" id="2763016"/>
    <lineage>
        <taxon>Bacteria</taxon>
        <taxon>Bacillati</taxon>
        <taxon>Bacillota</taxon>
        <taxon>Clostridia</taxon>
        <taxon>Eubacteriales</taxon>
        <taxon>Oscillospiraceae</taxon>
        <taxon>Anaerofilum</taxon>
    </lineage>
</organism>
<dbReference type="Gene3D" id="1.10.357.10">
    <property type="entry name" value="Tetracycline Repressor, domain 2"/>
    <property type="match status" value="1"/>
</dbReference>
<dbReference type="InterPro" id="IPR050109">
    <property type="entry name" value="HTH-type_TetR-like_transc_reg"/>
</dbReference>
<dbReference type="GO" id="GO:0000976">
    <property type="term" value="F:transcription cis-regulatory region binding"/>
    <property type="evidence" value="ECO:0007669"/>
    <property type="project" value="TreeGrafter"/>
</dbReference>
<dbReference type="InterPro" id="IPR009057">
    <property type="entry name" value="Homeodomain-like_sf"/>
</dbReference>